<feature type="domain" description="YDG" evidence="3">
    <location>
        <begin position="1"/>
        <end position="65"/>
    </location>
</feature>
<evidence type="ECO:0000256" key="1">
    <source>
        <dbReference type="ARBA" id="ARBA00023242"/>
    </source>
</evidence>
<dbReference type="InterPro" id="IPR036987">
    <property type="entry name" value="SRA-YDG_sf"/>
</dbReference>
<gene>
    <name evidence="4" type="ORF">TNCV_3505401</name>
</gene>
<dbReference type="PROSITE" id="PS51015">
    <property type="entry name" value="YDG"/>
    <property type="match status" value="1"/>
</dbReference>
<comment type="caution">
    <text evidence="4">The sequence shown here is derived from an EMBL/GenBank/DDBJ whole genome shotgun (WGS) entry which is preliminary data.</text>
</comment>
<dbReference type="Gene3D" id="2.30.280.10">
    <property type="entry name" value="SRA-YDG"/>
    <property type="match status" value="1"/>
</dbReference>
<evidence type="ECO:0000313" key="5">
    <source>
        <dbReference type="Proteomes" id="UP000887159"/>
    </source>
</evidence>
<name>A0A8X6VE08_TRICX</name>
<proteinExistence type="predicted"/>
<sequence length="94" mass="11019">MPLCQSVHDLELAIQDLWTYLPQDNIRCLINSMPDRVVACLYNVVDYYLTQGLSGFQVYKFRMERIKDQEPAPWVEDFAMKENLDNAELEISES</sequence>
<dbReference type="AlphaFoldDB" id="A0A8X6VE08"/>
<dbReference type="EMBL" id="BMAU01021233">
    <property type="protein sequence ID" value="GFY02660.1"/>
    <property type="molecule type" value="Genomic_DNA"/>
</dbReference>
<reference evidence="4" key="1">
    <citation type="submission" date="2020-08" db="EMBL/GenBank/DDBJ databases">
        <title>Multicomponent nature underlies the extraordinary mechanical properties of spider dragline silk.</title>
        <authorList>
            <person name="Kono N."/>
            <person name="Nakamura H."/>
            <person name="Mori M."/>
            <person name="Yoshida Y."/>
            <person name="Ohtoshi R."/>
            <person name="Malay A.D."/>
            <person name="Moran D.A.P."/>
            <person name="Tomita M."/>
            <person name="Numata K."/>
            <person name="Arakawa K."/>
        </authorList>
    </citation>
    <scope>NUCLEOTIDE SEQUENCE</scope>
</reference>
<evidence type="ECO:0000259" key="3">
    <source>
        <dbReference type="PROSITE" id="PS51015"/>
    </source>
</evidence>
<dbReference type="GO" id="GO:0005634">
    <property type="term" value="C:nucleus"/>
    <property type="evidence" value="ECO:0007669"/>
    <property type="project" value="UniProtKB-SubCell"/>
</dbReference>
<dbReference type="InterPro" id="IPR003105">
    <property type="entry name" value="SRA_YDG"/>
</dbReference>
<evidence type="ECO:0000256" key="2">
    <source>
        <dbReference type="PROSITE-ProRule" id="PRU00358"/>
    </source>
</evidence>
<dbReference type="InterPro" id="IPR015947">
    <property type="entry name" value="PUA-like_sf"/>
</dbReference>
<accession>A0A8X6VE08</accession>
<protein>
    <recommendedName>
        <fullName evidence="3">YDG domain-containing protein</fullName>
    </recommendedName>
</protein>
<organism evidence="4 5">
    <name type="scientific">Trichonephila clavipes</name>
    <name type="common">Golden silk orbweaver</name>
    <name type="synonym">Nephila clavipes</name>
    <dbReference type="NCBI Taxonomy" id="2585209"/>
    <lineage>
        <taxon>Eukaryota</taxon>
        <taxon>Metazoa</taxon>
        <taxon>Ecdysozoa</taxon>
        <taxon>Arthropoda</taxon>
        <taxon>Chelicerata</taxon>
        <taxon>Arachnida</taxon>
        <taxon>Araneae</taxon>
        <taxon>Araneomorphae</taxon>
        <taxon>Entelegynae</taxon>
        <taxon>Araneoidea</taxon>
        <taxon>Nephilidae</taxon>
        <taxon>Trichonephila</taxon>
    </lineage>
</organism>
<comment type="subcellular location">
    <subcellularLocation>
        <location evidence="2">Nucleus</location>
    </subcellularLocation>
</comment>
<dbReference type="SUPFAM" id="SSF88697">
    <property type="entry name" value="PUA domain-like"/>
    <property type="match status" value="1"/>
</dbReference>
<dbReference type="Proteomes" id="UP000887159">
    <property type="component" value="Unassembled WGS sequence"/>
</dbReference>
<evidence type="ECO:0000313" key="4">
    <source>
        <dbReference type="EMBL" id="GFY02660.1"/>
    </source>
</evidence>
<keyword evidence="5" id="KW-1185">Reference proteome</keyword>
<keyword evidence="1 2" id="KW-0539">Nucleus</keyword>